<reference evidence="6" key="1">
    <citation type="journal article" date="2014" name="Int. J. Syst. Evol. Microbiol.">
        <title>Complete genome sequence of Corynebacterium casei LMG S-19264T (=DSM 44701T), isolated from a smear-ripened cheese.</title>
        <authorList>
            <consortium name="US DOE Joint Genome Institute (JGI-PGF)"/>
            <person name="Walter F."/>
            <person name="Albersmeier A."/>
            <person name="Kalinowski J."/>
            <person name="Ruckert C."/>
        </authorList>
    </citation>
    <scope>NUCLEOTIDE SEQUENCE</scope>
    <source>
        <strain evidence="6">CGMCC 4.7430</strain>
    </source>
</reference>
<accession>A0A918A484</accession>
<dbReference type="EMBL" id="BMNK01000004">
    <property type="protein sequence ID" value="GGP06505.1"/>
    <property type="molecule type" value="Genomic_DNA"/>
</dbReference>
<dbReference type="CDD" id="cd00207">
    <property type="entry name" value="fer2"/>
    <property type="match status" value="1"/>
</dbReference>
<dbReference type="Pfam" id="PF00175">
    <property type="entry name" value="NAD_binding_1"/>
    <property type="match status" value="1"/>
</dbReference>
<dbReference type="CDD" id="cd06184">
    <property type="entry name" value="flavohem_like_fad_nad_binding"/>
    <property type="match status" value="1"/>
</dbReference>
<dbReference type="SUPFAM" id="SSF54292">
    <property type="entry name" value="2Fe-2S ferredoxin-like"/>
    <property type="match status" value="1"/>
</dbReference>
<keyword evidence="1" id="KW-0408">Iron</keyword>
<dbReference type="PROSITE" id="PS51085">
    <property type="entry name" value="2FE2S_FER_2"/>
    <property type="match status" value="1"/>
</dbReference>
<protein>
    <submittedName>
        <fullName evidence="6">Sulfurase</fullName>
    </submittedName>
</protein>
<dbReference type="InterPro" id="IPR052353">
    <property type="entry name" value="Benzoxazolinone_Detox_Enz"/>
</dbReference>
<dbReference type="InterPro" id="IPR011037">
    <property type="entry name" value="Pyrv_Knase-like_insert_dom_sf"/>
</dbReference>
<dbReference type="PRINTS" id="PR00409">
    <property type="entry name" value="PHDIOXRDTASE"/>
</dbReference>
<dbReference type="GO" id="GO:0016491">
    <property type="term" value="F:oxidoreductase activity"/>
    <property type="evidence" value="ECO:0007669"/>
    <property type="project" value="InterPro"/>
</dbReference>
<sequence length="589" mass="62568">MAKLLAVNVGLPQDIAWHGRTVHTGVWKQPVTGPRMVRRLNIDGDGQGDLQGHGGEHRAVLVYQLDSYRYWQERLGRDDFVFGQFGENFTVDGLPDDEVCVGDRYRIGEATFEVTQPRVTCYRVGLRMGEPRMAALLVSHRRPGFYLRVLTEGRVEAGDEIVRIERGPQGMTVAEIDALLYLPGHSRERLARALLIPALSPGWQTSLRALLDQAATPAGAPAGNAGLVPATAAGPPAAWSGFRPLRVTRVDVESESVFSLTLEDPGGAALPAALPGQFLTLRMHPDGGPPLVRSYSLSGPPGAARYRLSVKREPHGAASGHLRAHVRAGDLLEFAAPRGAFTLEAGDNPVLLMSAGIGATPVLAMLYALAAERSTREVWWLYGARDGTEHPFAQESGALLARLPHAREHVCYSRPTAADRPGVDYQTHGRLSGGLLGRLGVPRGADVYLCGPSAFMTELPAALAEAGLAPGRIHTEVFGAGPASTPGLADVPARPVHPPAGPPGTGPAVTFARSGLTVPWDPAYASLLDLAEACDVPVRWSCRTGVCHSCESGLLSGGVGYAPEPVDAPADGNILICCSQPRDELVLDL</sequence>
<evidence type="ECO:0000313" key="7">
    <source>
        <dbReference type="Proteomes" id="UP000660745"/>
    </source>
</evidence>
<reference evidence="6" key="2">
    <citation type="submission" date="2020-09" db="EMBL/GenBank/DDBJ databases">
        <authorList>
            <person name="Sun Q."/>
            <person name="Zhou Y."/>
        </authorList>
    </citation>
    <scope>NUCLEOTIDE SEQUENCE</scope>
    <source>
        <strain evidence="6">CGMCC 4.7430</strain>
    </source>
</reference>
<keyword evidence="7" id="KW-1185">Reference proteome</keyword>
<dbReference type="InterPro" id="IPR036010">
    <property type="entry name" value="2Fe-2S_ferredoxin-like_sf"/>
</dbReference>
<dbReference type="SUPFAM" id="SSF50800">
    <property type="entry name" value="PK beta-barrel domain-like"/>
    <property type="match status" value="1"/>
</dbReference>
<evidence type="ECO:0000256" key="1">
    <source>
        <dbReference type="ARBA" id="ARBA00022714"/>
    </source>
</evidence>
<dbReference type="InterPro" id="IPR017927">
    <property type="entry name" value="FAD-bd_FR_type"/>
</dbReference>
<dbReference type="GO" id="GO:0051537">
    <property type="term" value="F:2 iron, 2 sulfur cluster binding"/>
    <property type="evidence" value="ECO:0007669"/>
    <property type="project" value="UniProtKB-KW"/>
</dbReference>
<evidence type="ECO:0000259" key="3">
    <source>
        <dbReference type="PROSITE" id="PS51085"/>
    </source>
</evidence>
<keyword evidence="2" id="KW-0411">Iron-sulfur</keyword>
<dbReference type="Gene3D" id="2.40.33.20">
    <property type="entry name" value="PK beta-barrel domain-like"/>
    <property type="match status" value="1"/>
</dbReference>
<dbReference type="Proteomes" id="UP000660745">
    <property type="component" value="Unassembled WGS sequence"/>
</dbReference>
<dbReference type="RefSeq" id="WP_189139221.1">
    <property type="nucleotide sequence ID" value="NZ_BMNK01000004.1"/>
</dbReference>
<evidence type="ECO:0000259" key="5">
    <source>
        <dbReference type="PROSITE" id="PS51384"/>
    </source>
</evidence>
<dbReference type="InterPro" id="IPR008333">
    <property type="entry name" value="Cbr1-like_FAD-bd_dom"/>
</dbReference>
<keyword evidence="1" id="KW-0001">2Fe-2S</keyword>
<evidence type="ECO:0000313" key="6">
    <source>
        <dbReference type="EMBL" id="GGP06505.1"/>
    </source>
</evidence>
<feature type="domain" description="MOSC" evidence="4">
    <location>
        <begin position="29"/>
        <end position="164"/>
    </location>
</feature>
<dbReference type="InterPro" id="IPR012675">
    <property type="entry name" value="Beta-grasp_dom_sf"/>
</dbReference>
<organism evidence="6 7">
    <name type="scientific">Nonomuraea glycinis</name>
    <dbReference type="NCBI Taxonomy" id="2047744"/>
    <lineage>
        <taxon>Bacteria</taxon>
        <taxon>Bacillati</taxon>
        <taxon>Actinomycetota</taxon>
        <taxon>Actinomycetes</taxon>
        <taxon>Streptosporangiales</taxon>
        <taxon>Streptosporangiaceae</taxon>
        <taxon>Nonomuraea</taxon>
    </lineage>
</organism>
<dbReference type="Gene3D" id="2.40.30.10">
    <property type="entry name" value="Translation factors"/>
    <property type="match status" value="1"/>
</dbReference>
<feature type="domain" description="FAD-binding FR-type" evidence="5">
    <location>
        <begin position="240"/>
        <end position="344"/>
    </location>
</feature>
<dbReference type="InterPro" id="IPR039261">
    <property type="entry name" value="FNR_nucleotide-bd"/>
</dbReference>
<dbReference type="GO" id="GO:0030151">
    <property type="term" value="F:molybdenum ion binding"/>
    <property type="evidence" value="ECO:0007669"/>
    <property type="project" value="InterPro"/>
</dbReference>
<evidence type="ECO:0000256" key="2">
    <source>
        <dbReference type="ARBA" id="ARBA00023014"/>
    </source>
</evidence>
<dbReference type="PANTHER" id="PTHR30212:SF2">
    <property type="entry name" value="PROTEIN YIIM"/>
    <property type="match status" value="1"/>
</dbReference>
<dbReference type="Pfam" id="PF00970">
    <property type="entry name" value="FAD_binding_6"/>
    <property type="match status" value="1"/>
</dbReference>
<gene>
    <name evidence="6" type="ORF">GCM10012278_30390</name>
</gene>
<dbReference type="SUPFAM" id="SSF63380">
    <property type="entry name" value="Riboflavin synthase domain-like"/>
    <property type="match status" value="1"/>
</dbReference>
<evidence type="ECO:0000259" key="4">
    <source>
        <dbReference type="PROSITE" id="PS51340"/>
    </source>
</evidence>
<dbReference type="Pfam" id="PF03473">
    <property type="entry name" value="MOSC"/>
    <property type="match status" value="1"/>
</dbReference>
<name>A0A918A484_9ACTN</name>
<dbReference type="InterPro" id="IPR001433">
    <property type="entry name" value="OxRdtase_FAD/NAD-bd"/>
</dbReference>
<dbReference type="SUPFAM" id="SSF52343">
    <property type="entry name" value="Ferredoxin reductase-like, C-terminal NADP-linked domain"/>
    <property type="match status" value="1"/>
</dbReference>
<dbReference type="PROSITE" id="PS51340">
    <property type="entry name" value="MOSC"/>
    <property type="match status" value="1"/>
</dbReference>
<feature type="domain" description="2Fe-2S ferredoxin-type" evidence="3">
    <location>
        <begin position="507"/>
        <end position="589"/>
    </location>
</feature>
<dbReference type="PROSITE" id="PS51384">
    <property type="entry name" value="FAD_FR"/>
    <property type="match status" value="1"/>
</dbReference>
<dbReference type="InterPro" id="IPR005302">
    <property type="entry name" value="MoCF_Sase_C"/>
</dbReference>
<dbReference type="InterPro" id="IPR005163">
    <property type="entry name" value="Tri_helical_YiiM-like"/>
</dbReference>
<dbReference type="Gene3D" id="3.40.50.80">
    <property type="entry name" value="Nucleotide-binding domain of ferredoxin-NADP reductase (FNR) module"/>
    <property type="match status" value="1"/>
</dbReference>
<dbReference type="PANTHER" id="PTHR30212">
    <property type="entry name" value="PROTEIN YIIM"/>
    <property type="match status" value="1"/>
</dbReference>
<comment type="caution">
    <text evidence="6">The sequence shown here is derived from an EMBL/GenBank/DDBJ whole genome shotgun (WGS) entry which is preliminary data.</text>
</comment>
<keyword evidence="1" id="KW-0479">Metal-binding</keyword>
<dbReference type="InterPro" id="IPR001041">
    <property type="entry name" value="2Fe-2S_ferredoxin-type"/>
</dbReference>
<dbReference type="GO" id="GO:0030170">
    <property type="term" value="F:pyridoxal phosphate binding"/>
    <property type="evidence" value="ECO:0007669"/>
    <property type="project" value="InterPro"/>
</dbReference>
<dbReference type="Gene3D" id="3.10.20.30">
    <property type="match status" value="1"/>
</dbReference>
<proteinExistence type="predicted"/>
<dbReference type="InterPro" id="IPR017938">
    <property type="entry name" value="Riboflavin_synthase-like_b-brl"/>
</dbReference>
<dbReference type="Pfam" id="PF03475">
    <property type="entry name" value="YiiM_3-alpha"/>
    <property type="match status" value="1"/>
</dbReference>
<dbReference type="AlphaFoldDB" id="A0A918A484"/>
<dbReference type="Pfam" id="PF00111">
    <property type="entry name" value="Fer2"/>
    <property type="match status" value="1"/>
</dbReference>